<dbReference type="GO" id="GO:0016491">
    <property type="term" value="F:oxidoreductase activity"/>
    <property type="evidence" value="ECO:0007669"/>
    <property type="project" value="UniProtKB-KW"/>
</dbReference>
<keyword evidence="3" id="KW-1185">Reference proteome</keyword>
<evidence type="ECO:0000256" key="1">
    <source>
        <dbReference type="ARBA" id="ARBA00023002"/>
    </source>
</evidence>
<reference evidence="2 3" key="1">
    <citation type="journal article" date="2013" name="Genome Announc.">
        <title>Draft Genome Sequence of Arthrobacter crystallopoietes Strain BAB-32, Revealing Genes for Bioremediation.</title>
        <authorList>
            <person name="Joshi M.N."/>
            <person name="Pandit A.S."/>
            <person name="Sharma A."/>
            <person name="Pandya R.V."/>
            <person name="Desai S.M."/>
            <person name="Saxena A.K."/>
            <person name="Bagatharia S.B."/>
        </authorList>
    </citation>
    <scope>NUCLEOTIDE SEQUENCE [LARGE SCALE GENOMIC DNA]</scope>
    <source>
        <strain evidence="2 3">BAB-32</strain>
    </source>
</reference>
<gene>
    <name evidence="2" type="ORF">D477_012560</name>
</gene>
<dbReference type="AlphaFoldDB" id="N1UU16"/>
<name>N1UU16_9MICC</name>
<evidence type="ECO:0000313" key="3">
    <source>
        <dbReference type="Proteomes" id="UP000010729"/>
    </source>
</evidence>
<dbReference type="InterPro" id="IPR016162">
    <property type="entry name" value="Ald_DH_N"/>
</dbReference>
<dbReference type="EMBL" id="ANPE02000145">
    <property type="protein sequence ID" value="EMY33911.1"/>
    <property type="molecule type" value="Genomic_DNA"/>
</dbReference>
<organism evidence="2 3">
    <name type="scientific">Arthrobacter crystallopoietes BAB-32</name>
    <dbReference type="NCBI Taxonomy" id="1246476"/>
    <lineage>
        <taxon>Bacteria</taxon>
        <taxon>Bacillati</taxon>
        <taxon>Actinomycetota</taxon>
        <taxon>Actinomycetes</taxon>
        <taxon>Micrococcales</taxon>
        <taxon>Micrococcaceae</taxon>
        <taxon>Crystallibacter</taxon>
    </lineage>
</organism>
<dbReference type="Gene3D" id="3.40.605.10">
    <property type="entry name" value="Aldehyde Dehydrogenase, Chain A, domain 1"/>
    <property type="match status" value="1"/>
</dbReference>
<keyword evidence="1" id="KW-0560">Oxidoreductase</keyword>
<dbReference type="InterPro" id="IPR016161">
    <property type="entry name" value="Ald_DH/histidinol_DH"/>
</dbReference>
<protein>
    <submittedName>
        <fullName evidence="2">Aldehyde dehydrogenase</fullName>
    </submittedName>
</protein>
<dbReference type="SUPFAM" id="SSF53720">
    <property type="entry name" value="ALDH-like"/>
    <property type="match status" value="1"/>
</dbReference>
<dbReference type="Proteomes" id="UP000010729">
    <property type="component" value="Unassembled WGS sequence"/>
</dbReference>
<evidence type="ECO:0000313" key="2">
    <source>
        <dbReference type="EMBL" id="EMY33911.1"/>
    </source>
</evidence>
<comment type="caution">
    <text evidence="2">The sequence shown here is derived from an EMBL/GenBank/DDBJ whole genome shotgun (WGS) entry which is preliminary data.</text>
</comment>
<accession>N1UU16</accession>
<proteinExistence type="predicted"/>
<feature type="non-terminal residue" evidence="2">
    <location>
        <position position="55"/>
    </location>
</feature>
<sequence>MTDTAATLFINGAWEPAASGAVRQIRNPADGELVTTVSEAGRADTERAITAARAA</sequence>